<gene>
    <name evidence="2" type="ORF">ECU03_0120</name>
</gene>
<dbReference type="EMBL" id="KC513623">
    <property type="protein sequence ID" value="AGE96564.1"/>
    <property type="molecule type" value="Genomic_DNA"/>
</dbReference>
<organism evidence="2">
    <name type="scientific">Encephalitozoon cuniculi</name>
    <name type="common">Microsporidian parasite</name>
    <dbReference type="NCBI Taxonomy" id="6035"/>
    <lineage>
        <taxon>Eukaryota</taxon>
        <taxon>Fungi</taxon>
        <taxon>Fungi incertae sedis</taxon>
        <taxon>Microsporidia</taxon>
        <taxon>Unikaryonidae</taxon>
        <taxon>Encephalitozoon</taxon>
    </lineage>
</organism>
<dbReference type="VEuPathDB" id="MicrosporidiaDB:M970_030040"/>
<feature type="transmembrane region" description="Helical" evidence="1">
    <location>
        <begin position="171"/>
        <end position="192"/>
    </location>
</feature>
<keyword evidence="1" id="KW-0812">Transmembrane</keyword>
<keyword evidence="1" id="KW-0472">Membrane</keyword>
<dbReference type="VEuPathDB" id="MicrosporidiaDB:AEWR_030040"/>
<accession>M1JM15</accession>
<proteinExistence type="predicted"/>
<keyword evidence="1" id="KW-1133">Transmembrane helix</keyword>
<evidence type="ECO:0000256" key="1">
    <source>
        <dbReference type="SAM" id="Phobius"/>
    </source>
</evidence>
<feature type="transmembrane region" description="Helical" evidence="1">
    <location>
        <begin position="67"/>
        <end position="90"/>
    </location>
</feature>
<dbReference type="AlphaFoldDB" id="M1JM15"/>
<name>M1JM15_ENCCN</name>
<dbReference type="VEuPathDB" id="MicrosporidiaDB:AEWQ_030040"/>
<feature type="transmembrane region" description="Helical" evidence="1">
    <location>
        <begin position="237"/>
        <end position="255"/>
    </location>
</feature>
<dbReference type="VEuPathDB" id="MicrosporidiaDB:AEWD_030040"/>
<evidence type="ECO:0000313" key="2">
    <source>
        <dbReference type="EMBL" id="AGE96564.1"/>
    </source>
</evidence>
<dbReference type="VEuPathDB" id="MicrosporidiaDB:ECU03_0120"/>
<sequence>MKVTIDVTGKKKDERQDNEKQSVIYPVVKNEKEASVSEGKPAAVIDSILFLSTILVAWILHPISKKIFGNFLLHIVGWGNLGYLVFSTISNLFSRSLESEDDSVLEAEDIVAIITLLLHLFTFVFLVVNRFVVNGTINKLSNAIVCNPLGIYFASSNFLEAQKALKFQKPYHISYIILKAIFIIGAAVSFDYDKDINRGILMRFFLLFFLGIILFIVEDYVISMFKISKEKITSFRVFMNIILVVAYTVAGYYMMNRIFLQESVCSNFPNKV</sequence>
<reference evidence="2" key="1">
    <citation type="journal article" date="2013" name="Eukaryot. Cell">
        <title>Extremely Reduced Levels of Heterozygosity in the Vertebrate Pathogen Encephalitozoon cuniculi.</title>
        <authorList>
            <person name="Selman M."/>
            <person name="Sak B."/>
            <person name="Kvac M."/>
            <person name="Farinelli L."/>
            <person name="Weiss L.M."/>
            <person name="Corradi N."/>
        </authorList>
    </citation>
    <scope>NUCLEOTIDE SEQUENCE</scope>
</reference>
<feature type="transmembrane region" description="Helical" evidence="1">
    <location>
        <begin position="110"/>
        <end position="128"/>
    </location>
</feature>
<protein>
    <submittedName>
        <fullName evidence="2">Uncharacterized protein</fullName>
    </submittedName>
</protein>
<feature type="transmembrane region" description="Helical" evidence="1">
    <location>
        <begin position="204"/>
        <end position="225"/>
    </location>
</feature>
<feature type="transmembrane region" description="Helical" evidence="1">
    <location>
        <begin position="42"/>
        <end position="60"/>
    </location>
</feature>